<evidence type="ECO:0000256" key="1">
    <source>
        <dbReference type="ARBA" id="ARBA00004752"/>
    </source>
</evidence>
<dbReference type="GO" id="GO:0005576">
    <property type="term" value="C:extracellular region"/>
    <property type="evidence" value="ECO:0007669"/>
    <property type="project" value="TreeGrafter"/>
</dbReference>
<dbReference type="PROSITE" id="PS50088">
    <property type="entry name" value="ANK_REPEAT"/>
    <property type="match status" value="2"/>
</dbReference>
<keyword evidence="4 8" id="KW-0133">Cell shape</keyword>
<dbReference type="SMART" id="SM00248">
    <property type="entry name" value="ANK"/>
    <property type="match status" value="3"/>
</dbReference>
<feature type="active site" description="Nucleophile" evidence="8">
    <location>
        <position position="392"/>
    </location>
</feature>
<feature type="active site" description="Proton donor/acceptor" evidence="8">
    <location>
        <position position="379"/>
    </location>
</feature>
<dbReference type="Pfam" id="PF00023">
    <property type="entry name" value="Ank"/>
    <property type="match status" value="2"/>
</dbReference>
<dbReference type="CDD" id="cd16913">
    <property type="entry name" value="YkuD_like"/>
    <property type="match status" value="1"/>
</dbReference>
<keyword evidence="7" id="KW-0040">ANK repeat</keyword>
<evidence type="ECO:0000256" key="2">
    <source>
        <dbReference type="ARBA" id="ARBA00005992"/>
    </source>
</evidence>
<dbReference type="Gene3D" id="2.40.440.10">
    <property type="entry name" value="L,D-transpeptidase catalytic domain-like"/>
    <property type="match status" value="1"/>
</dbReference>
<dbReference type="InterPro" id="IPR050979">
    <property type="entry name" value="LD-transpeptidase"/>
</dbReference>
<sequence length="417" mass="46553">MSSKRRQVSAKRDQCARRLRLRGLRGLPSLRRMRWVQAERGAVAWVLALALCVLAWQGLAQSDLKLASVSPPAKAGARADGTGVDGSRGVTVLEDLATRANQTYAESVGESEFREPALLGFGSAFNKAVRQRDLARLESLLRDGVSLLHWEGSGDDGLLAHCVRERELEMLVVLLQYGADPERMGWEGATPLQMAIAMRDAMMVRALLDAGANPNRQYLRPVTDGLLEITETKTMQWFLKKERRLTPLMMAANNGDLAIIKSLLDHGAEKYIRSGRFRLYPLNFASRRSDVKSMQVMLGRDPAKETKHIVLDLSDQRLRLYDDQQRVIFSSRVSTGRAGYRTPKGEYVITDKHRSHRSTIYGVSMPFFQRLSCGAIGFHSGYVPGYPASHGCIRMPYQSAKKMFSLTPAGTRVVIQD</sequence>
<dbReference type="AlphaFoldDB" id="A0A851GG72"/>
<dbReference type="PANTHER" id="PTHR30582">
    <property type="entry name" value="L,D-TRANSPEPTIDASE"/>
    <property type="match status" value="1"/>
</dbReference>
<dbReference type="InterPro" id="IPR002110">
    <property type="entry name" value="Ankyrin_rpt"/>
</dbReference>
<dbReference type="GO" id="GO:0071972">
    <property type="term" value="F:peptidoglycan L,D-transpeptidase activity"/>
    <property type="evidence" value="ECO:0007669"/>
    <property type="project" value="TreeGrafter"/>
</dbReference>
<dbReference type="Proteomes" id="UP000557872">
    <property type="component" value="Unassembled WGS sequence"/>
</dbReference>
<comment type="caution">
    <text evidence="10">The sequence shown here is derived from an EMBL/GenBank/DDBJ whole genome shotgun (WGS) entry which is preliminary data.</text>
</comment>
<evidence type="ECO:0000256" key="5">
    <source>
        <dbReference type="ARBA" id="ARBA00022984"/>
    </source>
</evidence>
<feature type="domain" description="L,D-TPase catalytic" evidence="9">
    <location>
        <begin position="307"/>
        <end position="416"/>
    </location>
</feature>
<organism evidence="10 11">
    <name type="scientific">Oceaniferula marina</name>
    <dbReference type="NCBI Taxonomy" id="2748318"/>
    <lineage>
        <taxon>Bacteria</taxon>
        <taxon>Pseudomonadati</taxon>
        <taxon>Verrucomicrobiota</taxon>
        <taxon>Verrucomicrobiia</taxon>
        <taxon>Verrucomicrobiales</taxon>
        <taxon>Verrucomicrobiaceae</taxon>
        <taxon>Oceaniferula</taxon>
    </lineage>
</organism>
<dbReference type="SUPFAM" id="SSF48403">
    <property type="entry name" value="Ankyrin repeat"/>
    <property type="match status" value="1"/>
</dbReference>
<dbReference type="GO" id="GO:0071555">
    <property type="term" value="P:cell wall organization"/>
    <property type="evidence" value="ECO:0007669"/>
    <property type="project" value="UniProtKB-UniRule"/>
</dbReference>
<dbReference type="InterPro" id="IPR036770">
    <property type="entry name" value="Ankyrin_rpt-contain_sf"/>
</dbReference>
<comment type="similarity">
    <text evidence="2">Belongs to the YkuD family.</text>
</comment>
<dbReference type="PROSITE" id="PS52029">
    <property type="entry name" value="LD_TPASE"/>
    <property type="match status" value="1"/>
</dbReference>
<dbReference type="UniPathway" id="UPA00219"/>
<evidence type="ECO:0000256" key="6">
    <source>
        <dbReference type="ARBA" id="ARBA00023316"/>
    </source>
</evidence>
<feature type="repeat" description="ANK" evidence="7">
    <location>
        <begin position="187"/>
        <end position="219"/>
    </location>
</feature>
<dbReference type="Pfam" id="PF03734">
    <property type="entry name" value="YkuD"/>
    <property type="match status" value="1"/>
</dbReference>
<evidence type="ECO:0000256" key="3">
    <source>
        <dbReference type="ARBA" id="ARBA00022679"/>
    </source>
</evidence>
<dbReference type="PANTHER" id="PTHR30582:SF2">
    <property type="entry name" value="L,D-TRANSPEPTIDASE YCIB-RELATED"/>
    <property type="match status" value="1"/>
</dbReference>
<reference evidence="10 11" key="1">
    <citation type="submission" date="2020-07" db="EMBL/GenBank/DDBJ databases">
        <title>Roseicoccus Jingziensis gen. nov., sp. nov., isolated from coastal seawater.</title>
        <authorList>
            <person name="Feng X."/>
        </authorList>
    </citation>
    <scope>NUCLEOTIDE SEQUENCE [LARGE SCALE GENOMIC DNA]</scope>
    <source>
        <strain evidence="10 11">N1E253</strain>
    </source>
</reference>
<dbReference type="InterPro" id="IPR038063">
    <property type="entry name" value="Transpep_catalytic_dom"/>
</dbReference>
<evidence type="ECO:0000313" key="10">
    <source>
        <dbReference type="EMBL" id="NWK54811.1"/>
    </source>
</evidence>
<dbReference type="InterPro" id="IPR005490">
    <property type="entry name" value="LD_TPept_cat_dom"/>
</dbReference>
<dbReference type="EMBL" id="JACBAZ010000001">
    <property type="protein sequence ID" value="NWK54811.1"/>
    <property type="molecule type" value="Genomic_DNA"/>
</dbReference>
<keyword evidence="6 8" id="KW-0961">Cell wall biogenesis/degradation</keyword>
<evidence type="ECO:0000256" key="7">
    <source>
        <dbReference type="PROSITE-ProRule" id="PRU00023"/>
    </source>
</evidence>
<evidence type="ECO:0000256" key="8">
    <source>
        <dbReference type="PROSITE-ProRule" id="PRU01373"/>
    </source>
</evidence>
<dbReference type="GO" id="GO:0018104">
    <property type="term" value="P:peptidoglycan-protein cross-linking"/>
    <property type="evidence" value="ECO:0007669"/>
    <property type="project" value="TreeGrafter"/>
</dbReference>
<protein>
    <submittedName>
        <fullName evidence="10">L,D-transpeptidase family protein</fullName>
    </submittedName>
</protein>
<dbReference type="Gene3D" id="1.25.40.20">
    <property type="entry name" value="Ankyrin repeat-containing domain"/>
    <property type="match status" value="2"/>
</dbReference>
<feature type="repeat" description="ANK" evidence="7">
    <location>
        <begin position="243"/>
        <end position="275"/>
    </location>
</feature>
<name>A0A851GG72_9BACT</name>
<evidence type="ECO:0000259" key="9">
    <source>
        <dbReference type="PROSITE" id="PS52029"/>
    </source>
</evidence>
<keyword evidence="3" id="KW-0808">Transferase</keyword>
<evidence type="ECO:0000256" key="4">
    <source>
        <dbReference type="ARBA" id="ARBA00022960"/>
    </source>
</evidence>
<gene>
    <name evidence="10" type="ORF">HW115_04275</name>
</gene>
<dbReference type="RefSeq" id="WP_178931315.1">
    <property type="nucleotide sequence ID" value="NZ_JACBAZ010000001.1"/>
</dbReference>
<dbReference type="PROSITE" id="PS50297">
    <property type="entry name" value="ANK_REP_REGION"/>
    <property type="match status" value="2"/>
</dbReference>
<keyword evidence="11" id="KW-1185">Reference proteome</keyword>
<dbReference type="GO" id="GO:0008360">
    <property type="term" value="P:regulation of cell shape"/>
    <property type="evidence" value="ECO:0007669"/>
    <property type="project" value="UniProtKB-UniRule"/>
</dbReference>
<accession>A0A851GG72</accession>
<evidence type="ECO:0000313" key="11">
    <source>
        <dbReference type="Proteomes" id="UP000557872"/>
    </source>
</evidence>
<comment type="pathway">
    <text evidence="1 8">Cell wall biogenesis; peptidoglycan biosynthesis.</text>
</comment>
<keyword evidence="5 8" id="KW-0573">Peptidoglycan synthesis</keyword>
<dbReference type="GO" id="GO:0016740">
    <property type="term" value="F:transferase activity"/>
    <property type="evidence" value="ECO:0007669"/>
    <property type="project" value="UniProtKB-KW"/>
</dbReference>
<dbReference type="SUPFAM" id="SSF141523">
    <property type="entry name" value="L,D-transpeptidase catalytic domain-like"/>
    <property type="match status" value="1"/>
</dbReference>
<proteinExistence type="inferred from homology"/>